<keyword evidence="2" id="KW-1185">Reference proteome</keyword>
<dbReference type="EnsemblMetazoa" id="AMIN005377-RA">
    <property type="protein sequence ID" value="AMIN005377-PA"/>
    <property type="gene ID" value="AMIN005377"/>
</dbReference>
<accession>A0A182W4W4</accession>
<proteinExistence type="predicted"/>
<dbReference type="VEuPathDB" id="VectorBase:AMIN005377"/>
<dbReference type="Proteomes" id="UP000075920">
    <property type="component" value="Unassembled WGS sequence"/>
</dbReference>
<reference evidence="2" key="1">
    <citation type="submission" date="2013-03" db="EMBL/GenBank/DDBJ databases">
        <title>The Genome Sequence of Anopheles minimus MINIMUS1.</title>
        <authorList>
            <consortium name="The Broad Institute Genomics Platform"/>
            <person name="Neafsey D.E."/>
            <person name="Walton C."/>
            <person name="Walker B."/>
            <person name="Young S.K."/>
            <person name="Zeng Q."/>
            <person name="Gargeya S."/>
            <person name="Fitzgerald M."/>
            <person name="Haas B."/>
            <person name="Abouelleil A."/>
            <person name="Allen A.W."/>
            <person name="Alvarado L."/>
            <person name="Arachchi H.M."/>
            <person name="Berlin A.M."/>
            <person name="Chapman S.B."/>
            <person name="Gainer-Dewar J."/>
            <person name="Goldberg J."/>
            <person name="Griggs A."/>
            <person name="Gujja S."/>
            <person name="Hansen M."/>
            <person name="Howarth C."/>
            <person name="Imamovic A."/>
            <person name="Ireland A."/>
            <person name="Larimer J."/>
            <person name="McCowan C."/>
            <person name="Murphy C."/>
            <person name="Pearson M."/>
            <person name="Poon T.W."/>
            <person name="Priest M."/>
            <person name="Roberts A."/>
            <person name="Saif S."/>
            <person name="Shea T."/>
            <person name="Sisk P."/>
            <person name="Sykes S."/>
            <person name="Wortman J."/>
            <person name="Nusbaum C."/>
            <person name="Birren B."/>
        </authorList>
    </citation>
    <scope>NUCLEOTIDE SEQUENCE [LARGE SCALE GENOMIC DNA]</scope>
    <source>
        <strain evidence="2">MINIMUS1</strain>
    </source>
</reference>
<sequence length="89" mass="10166">MALKHKSSKDKIRPNITFREARASHVCPKNGVKIECAYFPGHNKVNREFIARLKSNGNRHRCSTLYLPGKVYGLLINYHIHLFTVTSAT</sequence>
<organism evidence="1 2">
    <name type="scientific">Anopheles minimus</name>
    <dbReference type="NCBI Taxonomy" id="112268"/>
    <lineage>
        <taxon>Eukaryota</taxon>
        <taxon>Metazoa</taxon>
        <taxon>Ecdysozoa</taxon>
        <taxon>Arthropoda</taxon>
        <taxon>Hexapoda</taxon>
        <taxon>Insecta</taxon>
        <taxon>Pterygota</taxon>
        <taxon>Neoptera</taxon>
        <taxon>Endopterygota</taxon>
        <taxon>Diptera</taxon>
        <taxon>Nematocera</taxon>
        <taxon>Culicoidea</taxon>
        <taxon>Culicidae</taxon>
        <taxon>Anophelinae</taxon>
        <taxon>Anopheles</taxon>
    </lineage>
</organism>
<reference evidence="1" key="2">
    <citation type="submission" date="2020-05" db="UniProtKB">
        <authorList>
            <consortium name="EnsemblMetazoa"/>
        </authorList>
    </citation>
    <scope>IDENTIFICATION</scope>
    <source>
        <strain evidence="1">MINIMUS1</strain>
    </source>
</reference>
<evidence type="ECO:0000313" key="2">
    <source>
        <dbReference type="Proteomes" id="UP000075920"/>
    </source>
</evidence>
<protein>
    <submittedName>
        <fullName evidence="1">Uncharacterized protein</fullName>
    </submittedName>
</protein>
<dbReference type="AlphaFoldDB" id="A0A182W4W4"/>
<evidence type="ECO:0000313" key="1">
    <source>
        <dbReference type="EnsemblMetazoa" id="AMIN005377-PA"/>
    </source>
</evidence>
<name>A0A182W4W4_9DIPT</name>